<keyword evidence="2" id="KW-0805">Transcription regulation</keyword>
<dbReference type="PRINTS" id="PR00040">
    <property type="entry name" value="HTHMERR"/>
</dbReference>
<keyword evidence="3" id="KW-0238">DNA-binding</keyword>
<dbReference type="GO" id="GO:0003700">
    <property type="term" value="F:DNA-binding transcription factor activity"/>
    <property type="evidence" value="ECO:0007669"/>
    <property type="project" value="InterPro"/>
</dbReference>
<dbReference type="KEGG" id="srz:AXX16_2820"/>
<keyword evidence="5" id="KW-0175">Coiled coil</keyword>
<gene>
    <name evidence="7" type="primary">merR1_1</name>
    <name evidence="7" type="ORF">NCTC9419_05432</name>
</gene>
<dbReference type="Gene3D" id="1.10.1660.10">
    <property type="match status" value="1"/>
</dbReference>
<keyword evidence="4" id="KW-0804">Transcription</keyword>
<evidence type="ECO:0000256" key="5">
    <source>
        <dbReference type="SAM" id="Coils"/>
    </source>
</evidence>
<dbReference type="Pfam" id="PF13411">
    <property type="entry name" value="MerR_1"/>
    <property type="match status" value="1"/>
</dbReference>
<dbReference type="InterPro" id="IPR009061">
    <property type="entry name" value="DNA-bd_dom_put_sf"/>
</dbReference>
<name>A0A126VJQ4_SERRU</name>
<dbReference type="AlphaFoldDB" id="A0A126VJQ4"/>
<dbReference type="PROSITE" id="PS50937">
    <property type="entry name" value="HTH_MERR_2"/>
    <property type="match status" value="1"/>
</dbReference>
<dbReference type="Proteomes" id="UP000271603">
    <property type="component" value="Chromosome"/>
</dbReference>
<feature type="domain" description="HTH merR-type" evidence="6">
    <location>
        <begin position="1"/>
        <end position="70"/>
    </location>
</feature>
<evidence type="ECO:0000256" key="2">
    <source>
        <dbReference type="ARBA" id="ARBA00023015"/>
    </source>
</evidence>
<dbReference type="RefSeq" id="WP_015672424.1">
    <property type="nucleotide sequence ID" value="NZ_CBIFXG010000001.1"/>
</dbReference>
<evidence type="ECO:0000313" key="8">
    <source>
        <dbReference type="Proteomes" id="UP000271603"/>
    </source>
</evidence>
<dbReference type="SUPFAM" id="SSF46955">
    <property type="entry name" value="Putative DNA-binding domain"/>
    <property type="match status" value="1"/>
</dbReference>
<evidence type="ECO:0000259" key="6">
    <source>
        <dbReference type="PROSITE" id="PS50937"/>
    </source>
</evidence>
<dbReference type="GO" id="GO:0003677">
    <property type="term" value="F:DNA binding"/>
    <property type="evidence" value="ECO:0007669"/>
    <property type="project" value="UniProtKB-KW"/>
</dbReference>
<organism evidence="7 8">
    <name type="scientific">Serratia rubidaea</name>
    <name type="common">Serratia marinorubra</name>
    <dbReference type="NCBI Taxonomy" id="61652"/>
    <lineage>
        <taxon>Bacteria</taxon>
        <taxon>Pseudomonadati</taxon>
        <taxon>Pseudomonadota</taxon>
        <taxon>Gammaproteobacteria</taxon>
        <taxon>Enterobacterales</taxon>
        <taxon>Yersiniaceae</taxon>
        <taxon>Serratia</taxon>
    </lineage>
</organism>
<dbReference type="PANTHER" id="PTHR30204">
    <property type="entry name" value="REDOX-CYCLING DRUG-SENSING TRANSCRIPTIONAL ACTIVATOR SOXR"/>
    <property type="match status" value="1"/>
</dbReference>
<evidence type="ECO:0000256" key="3">
    <source>
        <dbReference type="ARBA" id="ARBA00023125"/>
    </source>
</evidence>
<protein>
    <submittedName>
        <fullName evidence="7">Mercuric resistance operon regulatory protein</fullName>
    </submittedName>
</protein>
<feature type="coiled-coil region" evidence="5">
    <location>
        <begin position="84"/>
        <end position="111"/>
    </location>
</feature>
<dbReference type="EMBL" id="LR134155">
    <property type="protein sequence ID" value="VEA73797.1"/>
    <property type="molecule type" value="Genomic_DNA"/>
</dbReference>
<keyword evidence="1" id="KW-0678">Repressor</keyword>
<dbReference type="PANTHER" id="PTHR30204:SF69">
    <property type="entry name" value="MERR-FAMILY TRANSCRIPTIONAL REGULATOR"/>
    <property type="match status" value="1"/>
</dbReference>
<dbReference type="InterPro" id="IPR000551">
    <property type="entry name" value="MerR-type_HTH_dom"/>
</dbReference>
<reference evidence="7 8" key="1">
    <citation type="submission" date="2018-12" db="EMBL/GenBank/DDBJ databases">
        <authorList>
            <consortium name="Pathogen Informatics"/>
        </authorList>
    </citation>
    <scope>NUCLEOTIDE SEQUENCE [LARGE SCALE GENOMIC DNA]</scope>
    <source>
        <strain evidence="7 8">NCTC9419</strain>
    </source>
</reference>
<evidence type="ECO:0000313" key="7">
    <source>
        <dbReference type="EMBL" id="VEA73797.1"/>
    </source>
</evidence>
<dbReference type="InterPro" id="IPR047057">
    <property type="entry name" value="MerR_fam"/>
</dbReference>
<sequence>MQLSIGELAQKTGVSVRAIRHYDAQGLVASARGENGYRYFSERAIVQVRQIRRLITIGFSIAEIRAFPDCMLLVEGAAFCPETQALQYQRLADIERQIEELEQRRAQLMATLAGAPARKSA</sequence>
<dbReference type="PROSITE" id="PS00552">
    <property type="entry name" value="HTH_MERR_1"/>
    <property type="match status" value="1"/>
</dbReference>
<proteinExistence type="predicted"/>
<evidence type="ECO:0000256" key="4">
    <source>
        <dbReference type="ARBA" id="ARBA00023163"/>
    </source>
</evidence>
<evidence type="ECO:0000256" key="1">
    <source>
        <dbReference type="ARBA" id="ARBA00022491"/>
    </source>
</evidence>
<accession>A0A126VJQ4</accession>
<dbReference type="STRING" id="61652.AXX16_2820"/>
<dbReference type="SMART" id="SM00422">
    <property type="entry name" value="HTH_MERR"/>
    <property type="match status" value="1"/>
</dbReference>